<feature type="domain" description="Nucleoside transporter/FeoB GTPase Gate" evidence="3">
    <location>
        <begin position="56"/>
        <end position="153"/>
    </location>
</feature>
<protein>
    <recommendedName>
        <fullName evidence="5">Concentrative nucleoside transporter C-terminal domain-containing protein</fullName>
    </recommendedName>
</protein>
<feature type="transmembrane region" description="Helical" evidence="1">
    <location>
        <begin position="95"/>
        <end position="117"/>
    </location>
</feature>
<sequence length="357" mass="37979">FVVPAGSKLFLVVNDIVVSILESASAGAKFVFGRLALAPGQTSETGEESLGFILAFQAFPTIIFFSALIAILYYFGIMPLVIRGFAYIFTKLMRISGAESLVAAGNIFVGIESTLTVKPYLSRMTNSEICTILTAGMATVASNVLALYVFSLKTQFPTIAGHLVSASLLSAPAALVMSKIIFPEKQSPETLGVHVRPFYEKEKSLFEAIINGANSGVKMIVGIVALLIAVLGLVALVDLLLSTVGTRIFGLENELSLKAIFGYVFYPFTLILGVPLSDAGIVSKIIGERLIVTEVVAYKDLAVALEQNLLQHERSAVITTYALCGFAHLASMAIFVGGISALAPDRIRNIGGVAFRA</sequence>
<organism evidence="4">
    <name type="scientific">marine sediment metagenome</name>
    <dbReference type="NCBI Taxonomy" id="412755"/>
    <lineage>
        <taxon>unclassified sequences</taxon>
        <taxon>metagenomes</taxon>
        <taxon>ecological metagenomes</taxon>
    </lineage>
</organism>
<accession>X0RXS1</accession>
<evidence type="ECO:0000313" key="4">
    <source>
        <dbReference type="EMBL" id="GAF67811.1"/>
    </source>
</evidence>
<dbReference type="AlphaFoldDB" id="X0RXS1"/>
<gene>
    <name evidence="4" type="ORF">S01H1_16850</name>
</gene>
<comment type="caution">
    <text evidence="4">The sequence shown here is derived from an EMBL/GenBank/DDBJ whole genome shotgun (WGS) entry which is preliminary data.</text>
</comment>
<dbReference type="PANTHER" id="PTHR10590:SF4">
    <property type="entry name" value="SOLUTE CARRIER FAMILY 28 MEMBER 3"/>
    <property type="match status" value="1"/>
</dbReference>
<name>X0RXS1_9ZZZZ</name>
<feature type="transmembrane region" description="Helical" evidence="1">
    <location>
        <begin position="219"/>
        <end position="240"/>
    </location>
</feature>
<feature type="transmembrane region" description="Helical" evidence="1">
    <location>
        <begin position="49"/>
        <end position="75"/>
    </location>
</feature>
<feature type="transmembrane region" description="Helical" evidence="1">
    <location>
        <begin position="156"/>
        <end position="177"/>
    </location>
</feature>
<proteinExistence type="predicted"/>
<dbReference type="InterPro" id="IPR011642">
    <property type="entry name" value="Gate_dom"/>
</dbReference>
<feature type="transmembrane region" description="Helical" evidence="1">
    <location>
        <begin position="260"/>
        <end position="281"/>
    </location>
</feature>
<dbReference type="InterPro" id="IPR008276">
    <property type="entry name" value="C_nuclsd_transpt"/>
</dbReference>
<dbReference type="GO" id="GO:0005337">
    <property type="term" value="F:nucleoside transmembrane transporter activity"/>
    <property type="evidence" value="ECO:0007669"/>
    <property type="project" value="InterPro"/>
</dbReference>
<evidence type="ECO:0008006" key="5">
    <source>
        <dbReference type="Google" id="ProtNLM"/>
    </source>
</evidence>
<dbReference type="GO" id="GO:0015293">
    <property type="term" value="F:symporter activity"/>
    <property type="evidence" value="ECO:0007669"/>
    <property type="project" value="TreeGrafter"/>
</dbReference>
<dbReference type="EMBL" id="BARS01008892">
    <property type="protein sequence ID" value="GAF67811.1"/>
    <property type="molecule type" value="Genomic_DNA"/>
</dbReference>
<keyword evidence="1" id="KW-0472">Membrane</keyword>
<keyword evidence="1" id="KW-0812">Transmembrane</keyword>
<dbReference type="Pfam" id="PF07662">
    <property type="entry name" value="Nucleos_tra2_C"/>
    <property type="match status" value="1"/>
</dbReference>
<evidence type="ECO:0000259" key="3">
    <source>
        <dbReference type="Pfam" id="PF07670"/>
    </source>
</evidence>
<evidence type="ECO:0000256" key="1">
    <source>
        <dbReference type="SAM" id="Phobius"/>
    </source>
</evidence>
<feature type="transmembrane region" description="Helical" evidence="1">
    <location>
        <begin position="129"/>
        <end position="150"/>
    </location>
</feature>
<dbReference type="Pfam" id="PF07670">
    <property type="entry name" value="Gate"/>
    <property type="match status" value="1"/>
</dbReference>
<dbReference type="InterPro" id="IPR011657">
    <property type="entry name" value="CNT_C_dom"/>
</dbReference>
<feature type="transmembrane region" description="Helical" evidence="1">
    <location>
        <begin position="321"/>
        <end position="343"/>
    </location>
</feature>
<dbReference type="GO" id="GO:0005886">
    <property type="term" value="C:plasma membrane"/>
    <property type="evidence" value="ECO:0007669"/>
    <property type="project" value="TreeGrafter"/>
</dbReference>
<evidence type="ECO:0000259" key="2">
    <source>
        <dbReference type="Pfam" id="PF07662"/>
    </source>
</evidence>
<feature type="non-terminal residue" evidence="4">
    <location>
        <position position="1"/>
    </location>
</feature>
<dbReference type="PANTHER" id="PTHR10590">
    <property type="entry name" value="SODIUM/NUCLEOSIDE COTRANSPORTER"/>
    <property type="match status" value="1"/>
</dbReference>
<reference evidence="4" key="1">
    <citation type="journal article" date="2014" name="Front. Microbiol.">
        <title>High frequency of phylogenetically diverse reductive dehalogenase-homologous genes in deep subseafloor sedimentary metagenomes.</title>
        <authorList>
            <person name="Kawai M."/>
            <person name="Futagami T."/>
            <person name="Toyoda A."/>
            <person name="Takaki Y."/>
            <person name="Nishi S."/>
            <person name="Hori S."/>
            <person name="Arai W."/>
            <person name="Tsubouchi T."/>
            <person name="Morono Y."/>
            <person name="Uchiyama I."/>
            <person name="Ito T."/>
            <person name="Fujiyama A."/>
            <person name="Inagaki F."/>
            <person name="Takami H."/>
        </authorList>
    </citation>
    <scope>NUCLEOTIDE SEQUENCE</scope>
    <source>
        <strain evidence="4">Expedition CK06-06</strain>
    </source>
</reference>
<feature type="domain" description="Concentrative nucleoside transporter C-terminal" evidence="2">
    <location>
        <begin position="162"/>
        <end position="357"/>
    </location>
</feature>
<feature type="non-terminal residue" evidence="4">
    <location>
        <position position="357"/>
    </location>
</feature>
<keyword evidence="1" id="KW-1133">Transmembrane helix</keyword>